<evidence type="ECO:0000313" key="1">
    <source>
        <dbReference type="EMBL" id="MDR6783460.1"/>
    </source>
</evidence>
<organism evidence="1 2">
    <name type="scientific">Pedobacter africanus</name>
    <dbReference type="NCBI Taxonomy" id="151894"/>
    <lineage>
        <taxon>Bacteria</taxon>
        <taxon>Pseudomonadati</taxon>
        <taxon>Bacteroidota</taxon>
        <taxon>Sphingobacteriia</taxon>
        <taxon>Sphingobacteriales</taxon>
        <taxon>Sphingobacteriaceae</taxon>
        <taxon>Pedobacter</taxon>
    </lineage>
</organism>
<protein>
    <submittedName>
        <fullName evidence="1">YesN/AraC family two-component response regulator</fullName>
    </submittedName>
</protein>
<name>A0ACC6KVQ8_9SPHI</name>
<sequence>MLPTFNIEEIFNTPFSQETFKILYHQPINMPVILHPHKHDFYMIMVIEQGSGVHTIDFQDYEVKERTAFFLAPGQAHKWILSPDTTGYQVLFSSSFLLPSNQNFPFFNISAIPALLLGVSDYDQLFNELQSLQQESVLKKAFYKEQLKNRLLVILTLLKRAYWNAFKDTEYVGNNRIVQNYLLLLEKYYHTNSEVAFYADKLHVTANYLNQVCRKKWGTTASNLIKERILLEAKRSIALTDLDIKEVAFSLGFTDISYFSRFFKKQSGLSPLEFRNRNK</sequence>
<gene>
    <name evidence="1" type="ORF">J2X78_002012</name>
</gene>
<accession>A0ACC6KVQ8</accession>
<proteinExistence type="predicted"/>
<evidence type="ECO:0000313" key="2">
    <source>
        <dbReference type="Proteomes" id="UP001246858"/>
    </source>
</evidence>
<comment type="caution">
    <text evidence="1">The sequence shown here is derived from an EMBL/GenBank/DDBJ whole genome shotgun (WGS) entry which is preliminary data.</text>
</comment>
<dbReference type="Proteomes" id="UP001246858">
    <property type="component" value="Unassembled WGS sequence"/>
</dbReference>
<reference evidence="1" key="1">
    <citation type="submission" date="2023-07" db="EMBL/GenBank/DDBJ databases">
        <title>Sorghum-associated microbial communities from plants grown in Nebraska, USA.</title>
        <authorList>
            <person name="Schachtman D."/>
        </authorList>
    </citation>
    <scope>NUCLEOTIDE SEQUENCE</scope>
    <source>
        <strain evidence="1">2697</strain>
    </source>
</reference>
<keyword evidence="2" id="KW-1185">Reference proteome</keyword>
<dbReference type="EMBL" id="JAVDTF010000001">
    <property type="protein sequence ID" value="MDR6783460.1"/>
    <property type="molecule type" value="Genomic_DNA"/>
</dbReference>